<name>A0A6N7XRU1_9FIRM</name>
<sequence length="208" mass="24399">MKIHIENKTLEFENNSKEIDSILNEIDNVINQSSKILSHMIIDSFEVYQDFYNYLLDNIRVIEEVKVITLTYKELVQDILVSTVQYVGRVPKNIEELSNSFYKNPDRQAWEGLNDLLGGITWIINTFSSIDQDKRLNDVVSSYESWNLYAKEIFSLQEILTDFKEALESNDNVTIADILLYEILPIFNEMEERLLELVKMEENLDDLN</sequence>
<evidence type="ECO:0000313" key="1">
    <source>
        <dbReference type="EMBL" id="MSU00123.1"/>
    </source>
</evidence>
<reference evidence="1 2" key="1">
    <citation type="submission" date="2019-09" db="EMBL/GenBank/DDBJ databases">
        <title>In-depth cultivation of the pig gut microbiome towards novel bacterial diversity and tailored functional studies.</title>
        <authorList>
            <person name="Wylensek D."/>
            <person name="Hitch T.C.A."/>
            <person name="Clavel T."/>
        </authorList>
    </citation>
    <scope>NUCLEOTIDE SEQUENCE [LARGE SCALE GENOMIC DNA]</scope>
    <source>
        <strain evidence="1 2">WCA3-693-APC-4?</strain>
    </source>
</reference>
<comment type="caution">
    <text evidence="1">The sequence shown here is derived from an EMBL/GenBank/DDBJ whole genome shotgun (WGS) entry which is preliminary data.</text>
</comment>
<evidence type="ECO:0000313" key="2">
    <source>
        <dbReference type="Proteomes" id="UP000469523"/>
    </source>
</evidence>
<accession>A0A6N7XRU1</accession>
<proteinExistence type="predicted"/>
<dbReference type="EMBL" id="VUNQ01000002">
    <property type="protein sequence ID" value="MSU00123.1"/>
    <property type="molecule type" value="Genomic_DNA"/>
</dbReference>
<gene>
    <name evidence="1" type="ORF">FYJ83_01405</name>
</gene>
<protein>
    <submittedName>
        <fullName evidence="1">Uncharacterized protein</fullName>
    </submittedName>
</protein>
<organism evidence="1 2">
    <name type="scientific">Tissierella pigra</name>
    <dbReference type="NCBI Taxonomy" id="2607614"/>
    <lineage>
        <taxon>Bacteria</taxon>
        <taxon>Bacillati</taxon>
        <taxon>Bacillota</taxon>
        <taxon>Tissierellia</taxon>
        <taxon>Tissierellales</taxon>
        <taxon>Tissierellaceae</taxon>
        <taxon>Tissierella</taxon>
    </lineage>
</organism>
<dbReference type="RefSeq" id="WP_154438366.1">
    <property type="nucleotide sequence ID" value="NZ_VUNQ01000002.1"/>
</dbReference>
<keyword evidence="2" id="KW-1185">Reference proteome</keyword>
<dbReference type="Proteomes" id="UP000469523">
    <property type="component" value="Unassembled WGS sequence"/>
</dbReference>
<dbReference type="AlphaFoldDB" id="A0A6N7XRU1"/>